<proteinExistence type="predicted"/>
<dbReference type="EMBL" id="CAEZWN010000032">
    <property type="protein sequence ID" value="CAB4653022.1"/>
    <property type="molecule type" value="Genomic_DNA"/>
</dbReference>
<gene>
    <name evidence="1" type="ORF">UFOPK2252_00469</name>
</gene>
<reference evidence="1" key="1">
    <citation type="submission" date="2020-05" db="EMBL/GenBank/DDBJ databases">
        <authorList>
            <person name="Chiriac C."/>
            <person name="Salcher M."/>
            <person name="Ghai R."/>
            <person name="Kavagutti S V."/>
        </authorList>
    </citation>
    <scope>NUCLEOTIDE SEQUENCE</scope>
</reference>
<name>A0A6J6KU31_9ZZZZ</name>
<organism evidence="1">
    <name type="scientific">freshwater metagenome</name>
    <dbReference type="NCBI Taxonomy" id="449393"/>
    <lineage>
        <taxon>unclassified sequences</taxon>
        <taxon>metagenomes</taxon>
        <taxon>ecological metagenomes</taxon>
    </lineage>
</organism>
<protein>
    <submittedName>
        <fullName evidence="1">Unannotated protein</fullName>
    </submittedName>
</protein>
<accession>A0A6J6KU31</accession>
<evidence type="ECO:0000313" key="1">
    <source>
        <dbReference type="EMBL" id="CAB4653022.1"/>
    </source>
</evidence>
<dbReference type="AlphaFoldDB" id="A0A6J6KU31"/>
<sequence length="78" mass="8001">MKSFLAAPARFNPITITMVPVTTGGIKVSIQPVPAAFATNPTTASRTPVATIPPRAAAMPPSVFAAATGARKAKEDPR</sequence>